<dbReference type="CDD" id="cd00084">
    <property type="entry name" value="HMG-box_SF"/>
    <property type="match status" value="1"/>
</dbReference>
<keyword evidence="13 16" id="KW-0539">Nucleus</keyword>
<keyword evidence="26" id="KW-1185">Reference proteome</keyword>
<keyword evidence="7" id="KW-0862">Zinc</keyword>
<dbReference type="InterPro" id="IPR001965">
    <property type="entry name" value="Znf_PHD"/>
</dbReference>
<dbReference type="CDD" id="cd04369">
    <property type="entry name" value="Bromodomain"/>
    <property type="match status" value="3"/>
</dbReference>
<evidence type="ECO:0000259" key="24">
    <source>
        <dbReference type="PROSITE" id="PS51194"/>
    </source>
</evidence>
<dbReference type="InterPro" id="IPR014001">
    <property type="entry name" value="Helicase_ATP-bd"/>
</dbReference>
<evidence type="ECO:0000259" key="18">
    <source>
        <dbReference type="PROSITE" id="PS50013"/>
    </source>
</evidence>
<feature type="compositionally biased region" description="Basic residues" evidence="17">
    <location>
        <begin position="189"/>
        <end position="198"/>
    </location>
</feature>
<dbReference type="InterPro" id="IPR023780">
    <property type="entry name" value="Chromo_domain"/>
</dbReference>
<dbReference type="Proteomes" id="UP001530293">
    <property type="component" value="Unassembled WGS sequence"/>
</dbReference>
<dbReference type="InterPro" id="IPR019787">
    <property type="entry name" value="Znf_PHD-finger"/>
</dbReference>
<dbReference type="Pfam" id="PF00176">
    <property type="entry name" value="SNF2-rel_dom"/>
    <property type="match status" value="1"/>
</dbReference>
<dbReference type="Gene3D" id="1.10.10.10">
    <property type="entry name" value="Winged helix-like DNA-binding domain superfamily/Winged helix DNA-binding domain"/>
    <property type="match status" value="1"/>
</dbReference>
<evidence type="ECO:0000259" key="19">
    <source>
        <dbReference type="PROSITE" id="PS50014"/>
    </source>
</evidence>
<feature type="region of interest" description="Disordered" evidence="17">
    <location>
        <begin position="970"/>
        <end position="1048"/>
    </location>
</feature>
<name>A0ABD3NBD2_9STRA</name>
<feature type="domain" description="Helicase C-terminal" evidence="24">
    <location>
        <begin position="1677"/>
        <end position="1827"/>
    </location>
</feature>
<feature type="domain" description="PHD-type" evidence="20">
    <location>
        <begin position="596"/>
        <end position="648"/>
    </location>
</feature>
<dbReference type="SUPFAM" id="SSF52540">
    <property type="entry name" value="P-loop containing nucleoside triphosphate hydrolases"/>
    <property type="match status" value="2"/>
</dbReference>
<comment type="caution">
    <text evidence="25">The sequence shown here is derived from an EMBL/GenBank/DDBJ whole genome shotgun (WGS) entry which is preliminary data.</text>
</comment>
<dbReference type="InterPro" id="IPR018359">
    <property type="entry name" value="Bromodomain_CS"/>
</dbReference>
<dbReference type="InterPro" id="IPR036427">
    <property type="entry name" value="Bromodomain-like_sf"/>
</dbReference>
<dbReference type="SMART" id="SM00398">
    <property type="entry name" value="HMG"/>
    <property type="match status" value="1"/>
</dbReference>
<evidence type="ECO:0000256" key="14">
    <source>
        <dbReference type="PROSITE-ProRule" id="PRU00035"/>
    </source>
</evidence>
<dbReference type="PROSITE" id="PS51058">
    <property type="entry name" value="ZF_CXXC"/>
    <property type="match status" value="1"/>
</dbReference>
<dbReference type="Pfam" id="PF00505">
    <property type="entry name" value="HMG_box"/>
    <property type="match status" value="1"/>
</dbReference>
<keyword evidence="6" id="KW-0378">Hydrolase</keyword>
<evidence type="ECO:0000256" key="6">
    <source>
        <dbReference type="ARBA" id="ARBA00022801"/>
    </source>
</evidence>
<dbReference type="PROSITE" id="PS00598">
    <property type="entry name" value="CHROMO_1"/>
    <property type="match status" value="1"/>
</dbReference>
<evidence type="ECO:0000256" key="7">
    <source>
        <dbReference type="ARBA" id="ARBA00022833"/>
    </source>
</evidence>
<feature type="compositionally biased region" description="Gly residues" evidence="17">
    <location>
        <begin position="71"/>
        <end position="88"/>
    </location>
</feature>
<dbReference type="SUPFAM" id="SSF47095">
    <property type="entry name" value="HMG-box"/>
    <property type="match status" value="1"/>
</dbReference>
<dbReference type="SMART" id="SM00298">
    <property type="entry name" value="CHROMO"/>
    <property type="match status" value="2"/>
</dbReference>
<feature type="domain" description="Chromo" evidence="18">
    <location>
        <begin position="660"/>
        <end position="726"/>
    </location>
</feature>
<dbReference type="InterPro" id="IPR038718">
    <property type="entry name" value="SNF2-like_sf"/>
</dbReference>
<feature type="region of interest" description="Disordered" evidence="17">
    <location>
        <begin position="1170"/>
        <end position="1211"/>
    </location>
</feature>
<evidence type="ECO:0000259" key="21">
    <source>
        <dbReference type="PROSITE" id="PS50118"/>
    </source>
</evidence>
<dbReference type="Gene3D" id="1.10.30.10">
    <property type="entry name" value="High mobility group box domain"/>
    <property type="match status" value="1"/>
</dbReference>
<dbReference type="PANTHER" id="PTHR45623:SF48">
    <property type="entry name" value="SNF2 FAMILY DNA-DEPENDENT ATPASE"/>
    <property type="match status" value="1"/>
</dbReference>
<dbReference type="PRINTS" id="PR00503">
    <property type="entry name" value="BROMODOMAIN"/>
</dbReference>
<dbReference type="InterPro" id="IPR027417">
    <property type="entry name" value="P-loop_NTPase"/>
</dbReference>
<feature type="compositionally biased region" description="Low complexity" evidence="17">
    <location>
        <begin position="2428"/>
        <end position="2438"/>
    </location>
</feature>
<evidence type="ECO:0000313" key="26">
    <source>
        <dbReference type="Proteomes" id="UP001530293"/>
    </source>
</evidence>
<proteinExistence type="predicted"/>
<keyword evidence="9" id="KW-0805">Transcription regulation</keyword>
<feature type="DNA-binding region" description="HMG box" evidence="16">
    <location>
        <begin position="397"/>
        <end position="465"/>
    </location>
</feature>
<feature type="compositionally biased region" description="Basic and acidic residues" evidence="17">
    <location>
        <begin position="143"/>
        <end position="152"/>
    </location>
</feature>
<feature type="compositionally biased region" description="Acidic residues" evidence="17">
    <location>
        <begin position="982"/>
        <end position="994"/>
    </location>
</feature>
<feature type="compositionally biased region" description="Acidic residues" evidence="17">
    <location>
        <begin position="209"/>
        <end position="221"/>
    </location>
</feature>
<keyword evidence="2" id="KW-0479">Metal-binding</keyword>
<evidence type="ECO:0000256" key="10">
    <source>
        <dbReference type="ARBA" id="ARBA00023117"/>
    </source>
</evidence>
<keyword evidence="3" id="KW-0677">Repeat</keyword>
<feature type="domain" description="Bromo" evidence="19">
    <location>
        <begin position="2194"/>
        <end position="2256"/>
    </location>
</feature>
<feature type="domain" description="Bromo" evidence="19">
    <location>
        <begin position="2504"/>
        <end position="2578"/>
    </location>
</feature>
<dbReference type="GO" id="GO:0008270">
    <property type="term" value="F:zinc ion binding"/>
    <property type="evidence" value="ECO:0007669"/>
    <property type="project" value="UniProtKB-KW"/>
</dbReference>
<feature type="compositionally biased region" description="Acidic residues" evidence="17">
    <location>
        <begin position="1001"/>
        <end position="1010"/>
    </location>
</feature>
<feature type="region of interest" description="Disordered" evidence="17">
    <location>
        <begin position="1"/>
        <end position="221"/>
    </location>
</feature>
<dbReference type="SUPFAM" id="SSF50156">
    <property type="entry name" value="PDZ domain-like"/>
    <property type="match status" value="1"/>
</dbReference>
<keyword evidence="4" id="KW-0547">Nucleotide-binding</keyword>
<evidence type="ECO:0000256" key="4">
    <source>
        <dbReference type="ARBA" id="ARBA00022741"/>
    </source>
</evidence>
<feature type="compositionally biased region" description="Acidic residues" evidence="17">
    <location>
        <begin position="2439"/>
        <end position="2449"/>
    </location>
</feature>
<keyword evidence="8" id="KW-0067">ATP-binding</keyword>
<dbReference type="PROSITE" id="PS50013">
    <property type="entry name" value="CHROMO_2"/>
    <property type="match status" value="1"/>
</dbReference>
<keyword evidence="11 16" id="KW-0238">DNA-binding</keyword>
<dbReference type="Gene3D" id="3.40.50.10810">
    <property type="entry name" value="Tandem AAA-ATPase domain"/>
    <property type="match status" value="1"/>
</dbReference>
<feature type="domain" description="Bromo" evidence="19">
    <location>
        <begin position="488"/>
        <end position="559"/>
    </location>
</feature>
<feature type="domain" description="Helicase ATP-binding" evidence="23">
    <location>
        <begin position="1344"/>
        <end position="1526"/>
    </location>
</feature>
<feature type="domain" description="HMG box" evidence="21">
    <location>
        <begin position="397"/>
        <end position="465"/>
    </location>
</feature>
<dbReference type="PROSITE" id="PS51192">
    <property type="entry name" value="HELICASE_ATP_BIND_1"/>
    <property type="match status" value="1"/>
</dbReference>
<dbReference type="InterPro" id="IPR000953">
    <property type="entry name" value="Chromo/chromo_shadow_dom"/>
</dbReference>
<dbReference type="GO" id="GO:0003677">
    <property type="term" value="F:DNA binding"/>
    <property type="evidence" value="ECO:0007669"/>
    <property type="project" value="UniProtKB-UniRule"/>
</dbReference>
<dbReference type="InterPro" id="IPR049730">
    <property type="entry name" value="SNF2/RAD54-like_C"/>
</dbReference>
<evidence type="ECO:0000256" key="11">
    <source>
        <dbReference type="ARBA" id="ARBA00023125"/>
    </source>
</evidence>
<dbReference type="InterPro" id="IPR002857">
    <property type="entry name" value="Znf_CXXC"/>
</dbReference>
<evidence type="ECO:0000313" key="25">
    <source>
        <dbReference type="EMBL" id="KAL3771591.1"/>
    </source>
</evidence>
<feature type="compositionally biased region" description="Basic and acidic residues" evidence="17">
    <location>
        <begin position="332"/>
        <end position="353"/>
    </location>
</feature>
<dbReference type="SUPFAM" id="SSF47370">
    <property type="entry name" value="Bromodomain"/>
    <property type="match status" value="3"/>
</dbReference>
<dbReference type="PROSITE" id="PS00633">
    <property type="entry name" value="BROMODOMAIN_1"/>
    <property type="match status" value="1"/>
</dbReference>
<dbReference type="InterPro" id="IPR036034">
    <property type="entry name" value="PDZ_sf"/>
</dbReference>
<evidence type="ECO:0000256" key="13">
    <source>
        <dbReference type="ARBA" id="ARBA00023242"/>
    </source>
</evidence>
<dbReference type="SMART" id="SM00297">
    <property type="entry name" value="BROMO"/>
    <property type="match status" value="3"/>
</dbReference>
<evidence type="ECO:0000256" key="15">
    <source>
        <dbReference type="PROSITE-ProRule" id="PRU00146"/>
    </source>
</evidence>
<protein>
    <submittedName>
        <fullName evidence="25">Uncharacterized protein</fullName>
    </submittedName>
</protein>
<dbReference type="SMART" id="SM00249">
    <property type="entry name" value="PHD"/>
    <property type="match status" value="1"/>
</dbReference>
<dbReference type="PANTHER" id="PTHR45623">
    <property type="entry name" value="CHROMODOMAIN-HELICASE-DNA-BINDING PROTEIN 3-RELATED-RELATED"/>
    <property type="match status" value="1"/>
</dbReference>
<dbReference type="PROSITE" id="PS50014">
    <property type="entry name" value="BROMODOMAIN_2"/>
    <property type="match status" value="3"/>
</dbReference>
<dbReference type="SUPFAM" id="SSF54160">
    <property type="entry name" value="Chromo domain-like"/>
    <property type="match status" value="2"/>
</dbReference>
<keyword evidence="10 14" id="KW-0103">Bromodomain</keyword>
<dbReference type="SMART" id="SM00490">
    <property type="entry name" value="HELICc"/>
    <property type="match status" value="1"/>
</dbReference>
<gene>
    <name evidence="25" type="ORF">ACHAWU_003766</name>
</gene>
<dbReference type="PROSITE" id="PS50016">
    <property type="entry name" value="ZF_PHD_2"/>
    <property type="match status" value="1"/>
</dbReference>
<feature type="compositionally biased region" description="Acidic residues" evidence="17">
    <location>
        <begin position="316"/>
        <end position="331"/>
    </location>
</feature>
<evidence type="ECO:0000256" key="2">
    <source>
        <dbReference type="ARBA" id="ARBA00022723"/>
    </source>
</evidence>
<feature type="compositionally biased region" description="Acidic residues" evidence="17">
    <location>
        <begin position="2085"/>
        <end position="2096"/>
    </location>
</feature>
<dbReference type="CDD" id="cd18793">
    <property type="entry name" value="SF2_C_SNF"/>
    <property type="match status" value="1"/>
</dbReference>
<feature type="domain" description="CXXC-type" evidence="22">
    <location>
        <begin position="2303"/>
        <end position="2345"/>
    </location>
</feature>
<dbReference type="InterPro" id="IPR036910">
    <property type="entry name" value="HMG_box_dom_sf"/>
</dbReference>
<dbReference type="InterPro" id="IPR016197">
    <property type="entry name" value="Chromo-like_dom_sf"/>
</dbReference>
<feature type="compositionally biased region" description="Basic and acidic residues" evidence="17">
    <location>
        <begin position="1186"/>
        <end position="1211"/>
    </location>
</feature>
<organism evidence="25 26">
    <name type="scientific">Discostella pseudostelligera</name>
    <dbReference type="NCBI Taxonomy" id="259834"/>
    <lineage>
        <taxon>Eukaryota</taxon>
        <taxon>Sar</taxon>
        <taxon>Stramenopiles</taxon>
        <taxon>Ochrophyta</taxon>
        <taxon>Bacillariophyta</taxon>
        <taxon>Coscinodiscophyceae</taxon>
        <taxon>Thalassiosirophycidae</taxon>
        <taxon>Stephanodiscales</taxon>
        <taxon>Stephanodiscaceae</taxon>
        <taxon>Discostella</taxon>
    </lineage>
</organism>
<dbReference type="SUPFAM" id="SSF57903">
    <property type="entry name" value="FYVE/PHD zinc finger"/>
    <property type="match status" value="1"/>
</dbReference>
<dbReference type="GO" id="GO:0005634">
    <property type="term" value="C:nucleus"/>
    <property type="evidence" value="ECO:0007669"/>
    <property type="project" value="UniProtKB-SubCell"/>
</dbReference>
<dbReference type="Gene3D" id="3.30.40.10">
    <property type="entry name" value="Zinc/RING finger domain, C3HC4 (zinc finger)"/>
    <property type="match status" value="1"/>
</dbReference>
<dbReference type="EMBL" id="JALLBG020000023">
    <property type="protein sequence ID" value="KAL3771591.1"/>
    <property type="molecule type" value="Genomic_DNA"/>
</dbReference>
<evidence type="ECO:0000259" key="22">
    <source>
        <dbReference type="PROSITE" id="PS51058"/>
    </source>
</evidence>
<dbReference type="InterPro" id="IPR001487">
    <property type="entry name" value="Bromodomain"/>
</dbReference>
<dbReference type="InterPro" id="IPR023779">
    <property type="entry name" value="Chromodomain_CS"/>
</dbReference>
<dbReference type="PROSITE" id="PS51194">
    <property type="entry name" value="HELICASE_CTER"/>
    <property type="match status" value="1"/>
</dbReference>
<keyword evidence="12" id="KW-0804">Transcription</keyword>
<dbReference type="GO" id="GO:0005524">
    <property type="term" value="F:ATP binding"/>
    <property type="evidence" value="ECO:0007669"/>
    <property type="project" value="UniProtKB-KW"/>
</dbReference>
<feature type="region of interest" description="Disordered" evidence="17">
    <location>
        <begin position="310"/>
        <end position="359"/>
    </location>
</feature>
<feature type="compositionally biased region" description="Acidic residues" evidence="17">
    <location>
        <begin position="161"/>
        <end position="183"/>
    </location>
</feature>
<dbReference type="InterPro" id="IPR011011">
    <property type="entry name" value="Znf_FYVE_PHD"/>
</dbReference>
<dbReference type="GO" id="GO:0016787">
    <property type="term" value="F:hydrolase activity"/>
    <property type="evidence" value="ECO:0007669"/>
    <property type="project" value="UniProtKB-KW"/>
</dbReference>
<evidence type="ECO:0000256" key="12">
    <source>
        <dbReference type="ARBA" id="ARBA00023163"/>
    </source>
</evidence>
<dbReference type="InterPro" id="IPR036388">
    <property type="entry name" value="WH-like_DNA-bd_sf"/>
</dbReference>
<dbReference type="Pfam" id="PF00385">
    <property type="entry name" value="Chromo"/>
    <property type="match status" value="1"/>
</dbReference>
<evidence type="ECO:0000256" key="3">
    <source>
        <dbReference type="ARBA" id="ARBA00022737"/>
    </source>
</evidence>
<dbReference type="InterPro" id="IPR001650">
    <property type="entry name" value="Helicase_C-like"/>
</dbReference>
<reference evidence="25 26" key="1">
    <citation type="submission" date="2024-10" db="EMBL/GenBank/DDBJ databases">
        <title>Updated reference genomes for cyclostephanoid diatoms.</title>
        <authorList>
            <person name="Roberts W.R."/>
            <person name="Alverson A.J."/>
        </authorList>
    </citation>
    <scope>NUCLEOTIDE SEQUENCE [LARGE SCALE GENOMIC DNA]</scope>
    <source>
        <strain evidence="25 26">AJA232-27</strain>
    </source>
</reference>
<evidence type="ECO:0000259" key="23">
    <source>
        <dbReference type="PROSITE" id="PS51192"/>
    </source>
</evidence>
<dbReference type="Pfam" id="PF00271">
    <property type="entry name" value="Helicase_C"/>
    <property type="match status" value="1"/>
</dbReference>
<evidence type="ECO:0000256" key="8">
    <source>
        <dbReference type="ARBA" id="ARBA00022840"/>
    </source>
</evidence>
<dbReference type="InterPro" id="IPR009071">
    <property type="entry name" value="HMG_box_dom"/>
</dbReference>
<dbReference type="Pfam" id="PF00439">
    <property type="entry name" value="Bromodomain"/>
    <property type="match status" value="3"/>
</dbReference>
<evidence type="ECO:0000259" key="20">
    <source>
        <dbReference type="PROSITE" id="PS50016"/>
    </source>
</evidence>
<feature type="region of interest" description="Disordered" evidence="17">
    <location>
        <begin position="2074"/>
        <end position="2121"/>
    </location>
</feature>
<dbReference type="Gene3D" id="3.40.50.300">
    <property type="entry name" value="P-loop containing nucleotide triphosphate hydrolases"/>
    <property type="match status" value="1"/>
</dbReference>
<feature type="region of interest" description="Disordered" evidence="17">
    <location>
        <begin position="1942"/>
        <end position="1962"/>
    </location>
</feature>
<sequence length="2603" mass="294428">MSQSQDSLLPSARSRRARKAVDYSIEQQFSDDDIFEDGPKDDHPPVTTSSRRKSRPSAKKSNVTSSHQASSGGGGGGFGGYYDGGGGSSSNIMSSSSTFERSKPVYTERGYDNTQLPLRQRFTFEPEYEDDGTPSIELIVGRRPIDDTKDRIAAANNASAAEDEDGDSNKEEEEDDDHDEEEEAPARSSRSKQRKKKQLGFAISSKDEAPEEEVEEGGLSEMDYEYLIKYKGRSYLHLEWKTAADLESMNTKAKTIYRRFLKKLELGTEEDLEDPTVDPSYTEPGRILAEEEHEIMVELSDKELLKWEKEQRRESENDEESEECSDEEGGDEEKKDDGMDVVDDKKKDAKDEPVEIGPPGTMTLEIVRRIISKDDPYYPIYPGSDNPYRDGYITEPPRKPRSSYLFYQGMYRSYFQKLHPKAPLSEIMVMVGDSWRALSEEEQTPYIIVANEEAALFEKEKALLERAQRPTELWQPIRRCYAVLDRLIADPMASIFLEPVDTDVYTDYLEYVDSPMDLGTVRKNLGSVKNYMGPEVFARDVRKVWNNCKIYNQHGSQIWHVADYMSKLFERLYHAWVLDFRDKYLRWVNPAARPWEPTCRTCDGACKTPDSLMVLCDHCDAIHSINCLKPKLKKVPKGVWHCPACAPKIGKNRTVTILSAVTEQAARKRAEIGDIPKKQVKQKMFLVKWAGLGYEHCTWETQDDINDDAIIAEFRRIEGVSPEEPNLVQKDVQDVIESSVTITHENAGGSSDIANMQSQLHAQTRAFHFKKFGMDTPNLLGAECGPKSKLHTSELVPDRHHSDEVVSLMEELKWKVANNDGDLSNSYHQSSLPPLLSGEYDVIIPVTSMGLLLNVGEMNGGVAFLGYRQFQDGSKGPAERNNLIRQHGDVIIAVNGKSTVGKSFKEIIPVLREGHTFSYMRLVHADCEVDGGFTSSCGPLGKFLNDDLRKTFKSDRRRLLAKRSLALIKDDENDGDSSSSEDAADDLDDDDSDSDGSVSDIEPDSEDEALLQEKGTGDSDTSMAGSEGRETPTGNAAESNTIREENKPTLEKEVSAIIDAPGLKSVLVKQESTRHLAYGLLDLDVGYSSDEGGDDDVAYYIDGVDGAFTRADEIPTVEDTEEDKKGVVDADTDHSEHASAQKLPLKKTDFAIIGKKSQLQIAMALTSKTPDVDDYDNFPLPSSKQIAEEEERREREAREAEEELRKQEEQKLKEAEALEEAAKPKKKSTTKVEQVSPITSEVVRVWANAEDAAVTLQISLENIQKLLKGKYDAELGDEVGGYRWRYADFDAVVTEKVSSGRDSKKGREAYLQFREKLYDPAEPHVYKNENRLRDYQVDGVNWLSSCYYKNHGCILADEMGLGKTVQIVTYLEHLYRVEKIHGPFLVVVPLSTVEHWRREFEGWTDMQCCVYHDRQRIWRDILREYEWYYEDRPHTPDYLKFNVLVTTYDTLIGDFDVIGDVPWRVSVVDEAHRLRNVKGKLLECMKEISAKGSLKYGYQSRVLMTGTPLQNNTQELWTLLNFIEPSLFRSLEEFETNFGNMANRDQVESLQRKISPFMLRRVKEDVAKDIPAKEETVIDVELTSIQKQYYRAIFEHNLAFLSMGVSKAAAPKLMNIQMELRKCCNHPFLLDGVESREMEKRHETLQVSGQLDNKTPDEQHEILHEYGYVLSSGKMVLLDKLLPKLRAEGHKVLIFSQFVKMLDLLSDYCEFRDFRYERLDGRVRGNERQKAIDRFETEQDSFLFLLSTRAGGVGINLTAADICIIYDSDWNPQSDIQAQARCHRIGQTKDVRIYRLVTSRTFEQEMFDRASKKLGLEQAVLGTFGQEDDDDKPTSTEMEQLLKRGAYALLEDENDEIGKEFVADDIESILEKRTRTRVVEGAKTASWLNKKGMNVTKSKFASESESAGIDVDDPLFWQKVMPDFVTPEILLNKINEMEEEFEKPAKGRPMKGGKSGNDSKGLTRGRIKKVNEFMIDLKGVMEDIFEQDRDDTLPPSEKAICQKLLLTISVKSKLFSQSQRDTAKKLLDSLEGDRRRKCRTSNIGIDANIVDDTLFAPSIRKELLIVSSKKKRKKGVKKQSKAANEEDGDSDTDDENQQTKKKTNREVELDDDGYLKHSDDEGDWSDVDDDLYKSGKKSISMKEAKRRREWGAGKDPLKLAAMPWPVFPRNSVANVLGSLLDEVIRIDKEHLGLFSVPVPRDQFPEYYELIKKPMDYGTMKEKLARGEYRSAQAMQKDFALVNTNCLQFNAQDSDIVREAQRQTLMRPKLLKEAALKNLLFICDDGNIIEVYDDEADKGKKGKSPQKQTVKLVACGQCEGCKRKACKKCEACTGNPKKRCINRACVNIRRERVKGKGSSNGHKGKGDDGSNDDANGEEVRKPRIRLKLSSSKKGTPTVKTTEKKTASAKKRKATPQKTIGNASKRARTSSAKKPSPSSSDESDDDEEDADESMFDVIQLQTEFDNLDGTWEAARDFLVRQGVWTLPAVIESKFEDVAKITLTNISKLDSYDIFKDPVTESEVPGYHAIITRPMDFGTMRSKVVQGKYGKGSNAAAKFYNDFLLVFDNCHKFNGGGGEVVDEAMLILRAVPLTFAKACQEVMRSN</sequence>
<evidence type="ECO:0000256" key="16">
    <source>
        <dbReference type="PROSITE-ProRule" id="PRU00267"/>
    </source>
</evidence>
<feature type="region of interest" description="Disordered" evidence="17">
    <location>
        <begin position="2353"/>
        <end position="2449"/>
    </location>
</feature>
<dbReference type="InterPro" id="IPR013083">
    <property type="entry name" value="Znf_RING/FYVE/PHD"/>
</dbReference>
<dbReference type="PROSITE" id="PS50118">
    <property type="entry name" value="HMG_BOX_2"/>
    <property type="match status" value="1"/>
</dbReference>
<accession>A0ABD3NBD2</accession>
<evidence type="ECO:0000256" key="9">
    <source>
        <dbReference type="ARBA" id="ARBA00023015"/>
    </source>
</evidence>
<evidence type="ECO:0000256" key="17">
    <source>
        <dbReference type="SAM" id="MobiDB-lite"/>
    </source>
</evidence>
<evidence type="ECO:0000256" key="5">
    <source>
        <dbReference type="ARBA" id="ARBA00022771"/>
    </source>
</evidence>
<evidence type="ECO:0000256" key="1">
    <source>
        <dbReference type="ARBA" id="ARBA00004123"/>
    </source>
</evidence>
<dbReference type="Gene3D" id="1.20.920.10">
    <property type="entry name" value="Bromodomain-like"/>
    <property type="match status" value="3"/>
</dbReference>
<dbReference type="SMART" id="SM00487">
    <property type="entry name" value="DEXDc"/>
    <property type="match status" value="1"/>
</dbReference>
<comment type="subcellular location">
    <subcellularLocation>
        <location evidence="1">Nucleus</location>
    </subcellularLocation>
</comment>
<dbReference type="InterPro" id="IPR000330">
    <property type="entry name" value="SNF2_N"/>
</dbReference>
<keyword evidence="5 15" id="KW-0863">Zinc-finger</keyword>
<dbReference type="Gene3D" id="2.40.50.40">
    <property type="match status" value="2"/>
</dbReference>